<keyword evidence="1" id="KW-0539">Nucleus</keyword>
<dbReference type="PANTHER" id="PTHR46554">
    <property type="entry name" value="MEDIATOR OF RNA POLYMERASE II TRANSCRIPTION SUBUNIT 26A-RELATED"/>
    <property type="match status" value="1"/>
</dbReference>
<sequence length="338" mass="39145">MEELKMKSMIGEWGKCLKNKNVDIFDVIEKVIKVAATDHPKEFLRRRDEIAHYLYWCEFNEEEKRRVGEVLRIKAILEKHGDCGSVSVVYESLKKLHKMGLCFKVVDAAGIGNTVSRLQDHASKQVKQIAEMIIGSWMRRAMFDRWVDSYEKMPALHQEDEQGGELKKNDVILPTENQNVRETRKSLKVRIKVIRVQDRSAKNNVSDGPELKIGYKDTGVDEVLTSKGVPEKSSRDEFEPVTRNDLVKKPMSFNPERKNIKVNSEKASVPKGRDEQRVKLINSKGTMEEKLEAARRKLREAKNSEKKRSIQLLQSWEVNTLLPPESQQLKSTNKRFRR</sequence>
<dbReference type="EMBL" id="PKPP01032093">
    <property type="protein sequence ID" value="PWA17589.1"/>
    <property type="molecule type" value="Genomic_DNA"/>
</dbReference>
<protein>
    <submittedName>
        <fullName evidence="3">Transcription elongation factor, TFIIS/CRSP70</fullName>
    </submittedName>
</protein>
<evidence type="ECO:0000256" key="1">
    <source>
        <dbReference type="PROSITE-ProRule" id="PRU00649"/>
    </source>
</evidence>
<proteinExistence type="predicted"/>
<keyword evidence="3" id="KW-0251">Elongation factor</keyword>
<dbReference type="AlphaFoldDB" id="A0A2U1K925"/>
<dbReference type="SUPFAM" id="SSF47676">
    <property type="entry name" value="Conserved domain common to transcription factors TFIIS, elongin A, CRSP70"/>
    <property type="match status" value="1"/>
</dbReference>
<dbReference type="InterPro" id="IPR017923">
    <property type="entry name" value="TFIIS_N"/>
</dbReference>
<dbReference type="GO" id="GO:0005634">
    <property type="term" value="C:nucleus"/>
    <property type="evidence" value="ECO:0007669"/>
    <property type="project" value="UniProtKB-SubCell"/>
</dbReference>
<dbReference type="OrthoDB" id="44867at2759"/>
<dbReference type="GO" id="GO:0003746">
    <property type="term" value="F:translation elongation factor activity"/>
    <property type="evidence" value="ECO:0007669"/>
    <property type="project" value="UniProtKB-KW"/>
</dbReference>
<dbReference type="Gene3D" id="1.20.930.10">
    <property type="entry name" value="Conserved domain common to transcription factors TFIIS, elongin A, CRSP70"/>
    <property type="match status" value="1"/>
</dbReference>
<comment type="caution">
    <text evidence="3">The sequence shown here is derived from an EMBL/GenBank/DDBJ whole genome shotgun (WGS) entry which is preliminary data.</text>
</comment>
<keyword evidence="3" id="KW-0648">Protein biosynthesis</keyword>
<dbReference type="PROSITE" id="PS51319">
    <property type="entry name" value="TFIIS_N"/>
    <property type="match status" value="1"/>
</dbReference>
<dbReference type="Proteomes" id="UP000245207">
    <property type="component" value="Unassembled WGS sequence"/>
</dbReference>
<reference evidence="3 4" key="1">
    <citation type="journal article" date="2018" name="Mol. Plant">
        <title>The genome of Artemisia annua provides insight into the evolution of Asteraceae family and artemisinin biosynthesis.</title>
        <authorList>
            <person name="Shen Q."/>
            <person name="Zhang L."/>
            <person name="Liao Z."/>
            <person name="Wang S."/>
            <person name="Yan T."/>
            <person name="Shi P."/>
            <person name="Liu M."/>
            <person name="Fu X."/>
            <person name="Pan Q."/>
            <person name="Wang Y."/>
            <person name="Lv Z."/>
            <person name="Lu X."/>
            <person name="Zhang F."/>
            <person name="Jiang W."/>
            <person name="Ma Y."/>
            <person name="Chen M."/>
            <person name="Hao X."/>
            <person name="Li L."/>
            <person name="Tang Y."/>
            <person name="Lv G."/>
            <person name="Zhou Y."/>
            <person name="Sun X."/>
            <person name="Brodelius P.E."/>
            <person name="Rose J.K.C."/>
            <person name="Tang K."/>
        </authorList>
    </citation>
    <scope>NUCLEOTIDE SEQUENCE [LARGE SCALE GENOMIC DNA]</scope>
    <source>
        <strain evidence="4">cv. Huhao1</strain>
        <tissue evidence="3">Leaf</tissue>
    </source>
</reference>
<gene>
    <name evidence="3" type="ORF">CTI12_AA630260</name>
</gene>
<evidence type="ECO:0000313" key="4">
    <source>
        <dbReference type="Proteomes" id="UP000245207"/>
    </source>
</evidence>
<feature type="domain" description="TFIIS N-terminal" evidence="2">
    <location>
        <begin position="68"/>
        <end position="144"/>
    </location>
</feature>
<evidence type="ECO:0000259" key="2">
    <source>
        <dbReference type="PROSITE" id="PS51319"/>
    </source>
</evidence>
<dbReference type="PANTHER" id="PTHR46554:SF9">
    <property type="entry name" value="TRANSCRIPTION FACTOR IIS-RELATED"/>
    <property type="match status" value="1"/>
</dbReference>
<keyword evidence="4" id="KW-1185">Reference proteome</keyword>
<name>A0A2U1K925_ARTAN</name>
<organism evidence="3 4">
    <name type="scientific">Artemisia annua</name>
    <name type="common">Sweet wormwood</name>
    <dbReference type="NCBI Taxonomy" id="35608"/>
    <lineage>
        <taxon>Eukaryota</taxon>
        <taxon>Viridiplantae</taxon>
        <taxon>Streptophyta</taxon>
        <taxon>Embryophyta</taxon>
        <taxon>Tracheophyta</taxon>
        <taxon>Spermatophyta</taxon>
        <taxon>Magnoliopsida</taxon>
        <taxon>eudicotyledons</taxon>
        <taxon>Gunneridae</taxon>
        <taxon>Pentapetalae</taxon>
        <taxon>asterids</taxon>
        <taxon>campanulids</taxon>
        <taxon>Asterales</taxon>
        <taxon>Asteraceae</taxon>
        <taxon>Asteroideae</taxon>
        <taxon>Anthemideae</taxon>
        <taxon>Artemisiinae</taxon>
        <taxon>Artemisia</taxon>
    </lineage>
</organism>
<dbReference type="STRING" id="35608.A0A2U1K925"/>
<evidence type="ECO:0000313" key="3">
    <source>
        <dbReference type="EMBL" id="PWA17589.1"/>
    </source>
</evidence>
<accession>A0A2U1K925</accession>
<comment type="subcellular location">
    <subcellularLocation>
        <location evidence="1">Nucleus</location>
    </subcellularLocation>
</comment>
<dbReference type="InterPro" id="IPR035441">
    <property type="entry name" value="TFIIS/LEDGF_dom_sf"/>
</dbReference>